<dbReference type="CDD" id="cd08566">
    <property type="entry name" value="GDPD_AtGDE_like"/>
    <property type="match status" value="1"/>
</dbReference>
<evidence type="ECO:0000259" key="2">
    <source>
        <dbReference type="PROSITE" id="PS51704"/>
    </source>
</evidence>
<dbReference type="RefSeq" id="WP_119437882.1">
    <property type="nucleotide sequence ID" value="NZ_QWGR01000005.1"/>
</dbReference>
<proteinExistence type="predicted"/>
<dbReference type="OrthoDB" id="9776255at2"/>
<dbReference type="Proteomes" id="UP000265926">
    <property type="component" value="Unassembled WGS sequence"/>
</dbReference>
<feature type="domain" description="GP-PDE" evidence="2">
    <location>
        <begin position="37"/>
        <end position="270"/>
    </location>
</feature>
<sequence length="282" mass="31366">MNITAFSLGLLLLAALSCVGQNAINKGNGDEIILPARGFCAHRGAMQTHPENTLPAFQAAINAGAHMIELDVWLTKDGQMVVIHDNTVDRTTNGSGKIAELTLAEIKKLDAGSWKSPSFKGVRVPTFEEALKVMPRNVWLNIHMKDGNEAPALVAEILKKENRLHQAFLACSVEAAKKARKKVPEILICNMDRQSSTEDYVNTTIYSEADFIQLRGEITPDLEQHIQRLKQKNIRVNYFGTDSPEEIKLLFQYQVDFPLVNDIVNTILLGKDFGITPVQPEF</sequence>
<dbReference type="PANTHER" id="PTHR46211">
    <property type="entry name" value="GLYCEROPHOSPHORYL DIESTER PHOSPHODIESTERASE"/>
    <property type="match status" value="1"/>
</dbReference>
<dbReference type="PANTHER" id="PTHR46211:SF1">
    <property type="entry name" value="GLYCEROPHOSPHODIESTER PHOSPHODIESTERASE, CYTOPLASMIC"/>
    <property type="match status" value="1"/>
</dbReference>
<dbReference type="GO" id="GO:0008081">
    <property type="term" value="F:phosphoric diester hydrolase activity"/>
    <property type="evidence" value="ECO:0007669"/>
    <property type="project" value="InterPro"/>
</dbReference>
<dbReference type="Pfam" id="PF03009">
    <property type="entry name" value="GDPD"/>
    <property type="match status" value="1"/>
</dbReference>
<feature type="chain" id="PRO_5017231052" evidence="1">
    <location>
        <begin position="24"/>
        <end position="282"/>
    </location>
</feature>
<dbReference type="InterPro" id="IPR030395">
    <property type="entry name" value="GP_PDE_dom"/>
</dbReference>
<protein>
    <submittedName>
        <fullName evidence="3">Glycerophosphodiester phosphodiesterase</fullName>
    </submittedName>
</protein>
<evidence type="ECO:0000313" key="4">
    <source>
        <dbReference type="Proteomes" id="UP000265926"/>
    </source>
</evidence>
<dbReference type="SUPFAM" id="SSF51695">
    <property type="entry name" value="PLC-like phosphodiesterases"/>
    <property type="match status" value="1"/>
</dbReference>
<dbReference type="InterPro" id="IPR017946">
    <property type="entry name" value="PLC-like_Pdiesterase_TIM-brl"/>
</dbReference>
<dbReference type="AlphaFoldDB" id="A0A399SZW9"/>
<reference evidence="3 4" key="1">
    <citation type="submission" date="2018-08" db="EMBL/GenBank/DDBJ databases">
        <title>Pallidiluteibacterium maritimus gen. nov., sp. nov., isolated from coastal sediment.</title>
        <authorList>
            <person name="Zhou L.Y."/>
        </authorList>
    </citation>
    <scope>NUCLEOTIDE SEQUENCE [LARGE SCALE GENOMIC DNA]</scope>
    <source>
        <strain evidence="3 4">XSD2</strain>
    </source>
</reference>
<evidence type="ECO:0000313" key="3">
    <source>
        <dbReference type="EMBL" id="RIJ48152.1"/>
    </source>
</evidence>
<dbReference type="GO" id="GO:0006629">
    <property type="term" value="P:lipid metabolic process"/>
    <property type="evidence" value="ECO:0007669"/>
    <property type="project" value="InterPro"/>
</dbReference>
<name>A0A399SZW9_9BACT</name>
<comment type="caution">
    <text evidence="3">The sequence shown here is derived from an EMBL/GenBank/DDBJ whole genome shotgun (WGS) entry which is preliminary data.</text>
</comment>
<evidence type="ECO:0000256" key="1">
    <source>
        <dbReference type="SAM" id="SignalP"/>
    </source>
</evidence>
<keyword evidence="1" id="KW-0732">Signal</keyword>
<dbReference type="Gene3D" id="3.20.20.190">
    <property type="entry name" value="Phosphatidylinositol (PI) phosphodiesterase"/>
    <property type="match status" value="1"/>
</dbReference>
<keyword evidence="4" id="KW-1185">Reference proteome</keyword>
<gene>
    <name evidence="3" type="ORF">D1614_10470</name>
</gene>
<feature type="signal peptide" evidence="1">
    <location>
        <begin position="1"/>
        <end position="23"/>
    </location>
</feature>
<dbReference type="EMBL" id="QWGR01000005">
    <property type="protein sequence ID" value="RIJ48152.1"/>
    <property type="molecule type" value="Genomic_DNA"/>
</dbReference>
<organism evidence="3 4">
    <name type="scientific">Maribellus luteus</name>
    <dbReference type="NCBI Taxonomy" id="2305463"/>
    <lineage>
        <taxon>Bacteria</taxon>
        <taxon>Pseudomonadati</taxon>
        <taxon>Bacteroidota</taxon>
        <taxon>Bacteroidia</taxon>
        <taxon>Marinilabiliales</taxon>
        <taxon>Prolixibacteraceae</taxon>
        <taxon>Maribellus</taxon>
    </lineage>
</organism>
<accession>A0A399SZW9</accession>
<dbReference type="PROSITE" id="PS50007">
    <property type="entry name" value="PIPLC_X_DOMAIN"/>
    <property type="match status" value="1"/>
</dbReference>
<dbReference type="PROSITE" id="PS51704">
    <property type="entry name" value="GP_PDE"/>
    <property type="match status" value="1"/>
</dbReference>